<proteinExistence type="predicted"/>
<protein>
    <submittedName>
        <fullName evidence="2">CoA-binding protein</fullName>
    </submittedName>
</protein>
<dbReference type="InterPro" id="IPR036291">
    <property type="entry name" value="NAD(P)-bd_dom_sf"/>
</dbReference>
<evidence type="ECO:0000313" key="3">
    <source>
        <dbReference type="Proteomes" id="UP001210678"/>
    </source>
</evidence>
<dbReference type="SUPFAM" id="SSF51735">
    <property type="entry name" value="NAD(P)-binding Rossmann-fold domains"/>
    <property type="match status" value="1"/>
</dbReference>
<organism evidence="2 3">
    <name type="scientific">Vibrio algarum</name>
    <dbReference type="NCBI Taxonomy" id="3020714"/>
    <lineage>
        <taxon>Bacteria</taxon>
        <taxon>Pseudomonadati</taxon>
        <taxon>Pseudomonadota</taxon>
        <taxon>Gammaproteobacteria</taxon>
        <taxon>Vibrionales</taxon>
        <taxon>Vibrionaceae</taxon>
        <taxon>Vibrio</taxon>
    </lineage>
</organism>
<evidence type="ECO:0000313" key="2">
    <source>
        <dbReference type="EMBL" id="MDB1125515.1"/>
    </source>
</evidence>
<dbReference type="Pfam" id="PF13380">
    <property type="entry name" value="CoA_binding_2"/>
    <property type="match status" value="1"/>
</dbReference>
<dbReference type="InterPro" id="IPR003781">
    <property type="entry name" value="CoA-bd"/>
</dbReference>
<reference evidence="2 3" key="1">
    <citation type="submission" date="2023-01" db="EMBL/GenBank/DDBJ databases">
        <title>Vibrio sp. KJ40-1 sp.nov, isolated from marine algae.</title>
        <authorList>
            <person name="Butt M."/>
            <person name="Kim J.M.J."/>
            <person name="Jeon C.O.C."/>
        </authorList>
    </citation>
    <scope>NUCLEOTIDE SEQUENCE [LARGE SCALE GENOMIC DNA]</scope>
    <source>
        <strain evidence="2 3">KJ40-1</strain>
    </source>
</reference>
<dbReference type="Gene3D" id="3.40.50.720">
    <property type="entry name" value="NAD(P)-binding Rossmann-like Domain"/>
    <property type="match status" value="1"/>
</dbReference>
<accession>A0ABT4YVN1</accession>
<comment type="caution">
    <text evidence="2">The sequence shown here is derived from an EMBL/GenBank/DDBJ whole genome shotgun (WGS) entry which is preliminary data.</text>
</comment>
<name>A0ABT4YVN1_9VIBR</name>
<gene>
    <name evidence="2" type="ORF">PGX00_18370</name>
</gene>
<sequence length="127" mass="14062">MNTNTSEKIAILGISDKSERYSFKAHQKLLENGFLNQVGVSPKKLDIAQIEIVESLDNLIDTGVHTLTLYVGEQRLESMIESILAISPKRIIFNPGTENQNLMVQAAKANIEVIEGCTLVMLATDQF</sequence>
<keyword evidence="3" id="KW-1185">Reference proteome</keyword>
<dbReference type="Proteomes" id="UP001210678">
    <property type="component" value="Unassembled WGS sequence"/>
</dbReference>
<feature type="domain" description="CoA-binding" evidence="1">
    <location>
        <begin position="8"/>
        <end position="122"/>
    </location>
</feature>
<dbReference type="RefSeq" id="WP_272139300.1">
    <property type="nucleotide sequence ID" value="NZ_JAQLOI010000003.1"/>
</dbReference>
<evidence type="ECO:0000259" key="1">
    <source>
        <dbReference type="Pfam" id="PF13380"/>
    </source>
</evidence>
<dbReference type="EMBL" id="JAQLOI010000003">
    <property type="protein sequence ID" value="MDB1125515.1"/>
    <property type="molecule type" value="Genomic_DNA"/>
</dbReference>